<dbReference type="EnsemblPlants" id="evm.model.04.896">
    <property type="protein sequence ID" value="cds.evm.model.04.896"/>
    <property type="gene ID" value="evm.TU.04.896"/>
</dbReference>
<reference evidence="1" key="1">
    <citation type="submission" date="2018-11" db="EMBL/GenBank/DDBJ databases">
        <authorList>
            <person name="Grassa J C."/>
        </authorList>
    </citation>
    <scope>NUCLEOTIDE SEQUENCE [LARGE SCALE GENOMIC DNA]</scope>
</reference>
<evidence type="ECO:0000313" key="1">
    <source>
        <dbReference type="EnsemblPlants" id="cds.evm.model.04.896"/>
    </source>
</evidence>
<evidence type="ECO:0000313" key="2">
    <source>
        <dbReference type="Proteomes" id="UP000596661"/>
    </source>
</evidence>
<name>A0A803PJ54_CANSA</name>
<organism evidence="1 2">
    <name type="scientific">Cannabis sativa</name>
    <name type="common">Hemp</name>
    <name type="synonym">Marijuana</name>
    <dbReference type="NCBI Taxonomy" id="3483"/>
    <lineage>
        <taxon>Eukaryota</taxon>
        <taxon>Viridiplantae</taxon>
        <taxon>Streptophyta</taxon>
        <taxon>Embryophyta</taxon>
        <taxon>Tracheophyta</taxon>
        <taxon>Spermatophyta</taxon>
        <taxon>Magnoliopsida</taxon>
        <taxon>eudicotyledons</taxon>
        <taxon>Gunneridae</taxon>
        <taxon>Pentapetalae</taxon>
        <taxon>rosids</taxon>
        <taxon>fabids</taxon>
        <taxon>Rosales</taxon>
        <taxon>Cannabaceae</taxon>
        <taxon>Cannabis</taxon>
    </lineage>
</organism>
<dbReference type="Proteomes" id="UP000596661">
    <property type="component" value="Chromosome 4"/>
</dbReference>
<protein>
    <submittedName>
        <fullName evidence="1">Uncharacterized protein</fullName>
    </submittedName>
</protein>
<proteinExistence type="predicted"/>
<dbReference type="Gramene" id="evm.model.04.896">
    <property type="protein sequence ID" value="cds.evm.model.04.896"/>
    <property type="gene ID" value="evm.TU.04.896"/>
</dbReference>
<dbReference type="AlphaFoldDB" id="A0A803PJ54"/>
<keyword evidence="2" id="KW-1185">Reference proteome</keyword>
<dbReference type="EMBL" id="UZAU01000369">
    <property type="status" value="NOT_ANNOTATED_CDS"/>
    <property type="molecule type" value="Genomic_DNA"/>
</dbReference>
<accession>A0A803PJ54</accession>
<sequence length="176" mass="19188">MQRVFKIGTTGYSPCFFANDSLVFDGANGGDTETIKHIVLTYEVASGLKTNYEKFAITFSLNVQQVHLDGVLRVLGLTSVATHDKYLGLPTVIDVALELAHNHLSKFKEYGRLGLHLGVGLTNSVTNLPTRWIPPPLDSFSLATDALAILRRGFVRLGGVIRDAGGVVWLAWSLMC</sequence>
<reference evidence="1" key="2">
    <citation type="submission" date="2021-03" db="UniProtKB">
        <authorList>
            <consortium name="EnsemblPlants"/>
        </authorList>
    </citation>
    <scope>IDENTIFICATION</scope>
</reference>